<evidence type="ECO:0000256" key="8">
    <source>
        <dbReference type="SAM" id="Phobius"/>
    </source>
</evidence>
<feature type="transmembrane region" description="Helical" evidence="8">
    <location>
        <begin position="180"/>
        <end position="199"/>
    </location>
</feature>
<feature type="transmembrane region" description="Helical" evidence="8">
    <location>
        <begin position="243"/>
        <end position="261"/>
    </location>
</feature>
<evidence type="ECO:0000256" key="5">
    <source>
        <dbReference type="ARBA" id="ARBA00022989"/>
    </source>
</evidence>
<comment type="similarity">
    <text evidence="2">Belongs to the EamA transporter family.</text>
</comment>
<keyword evidence="3" id="KW-1003">Cell membrane</keyword>
<sequence>MAMTSYRAGLISGALAMAFVGSSAAVSPLLTDYPVLTGQAWRYAAAALLLLGYLWLRRLPWVRVGRSDWARLVLLAATGLAAFNVCLLQAARHTDPPVLGAIVGAAPLVLAIIGPLLAGRRPSLLVATSAVIVVVGVGTVLGGGHFSLPGVLWSLGALAGECLFSLLAVPLLPRLGPVRVSAYTCALAGVMLALAALLVERSDVATVPTGVEVLSLAFLAVFVTAVAFALWYAAVGSLGVDRAGLLAGLVPVAATLIAVGIDTTTLSLQVLLGAVLVGAGVSLGMLPPRRRPGGGEAGRGGQRPASRRSAQVEQVGGLP</sequence>
<evidence type="ECO:0000256" key="2">
    <source>
        <dbReference type="ARBA" id="ARBA00007362"/>
    </source>
</evidence>
<feature type="domain" description="EamA" evidence="9">
    <location>
        <begin position="9"/>
        <end position="139"/>
    </location>
</feature>
<comment type="subcellular location">
    <subcellularLocation>
        <location evidence="1">Cell membrane</location>
        <topology evidence="1">Multi-pass membrane protein</topology>
    </subcellularLocation>
</comment>
<reference evidence="10 11" key="1">
    <citation type="submission" date="2021-01" db="EMBL/GenBank/DDBJ databases">
        <title>Whole genome shotgun sequence of Verrucosispora andamanensis NBRC 109075.</title>
        <authorList>
            <person name="Komaki H."/>
            <person name="Tamura T."/>
        </authorList>
    </citation>
    <scope>NUCLEOTIDE SEQUENCE [LARGE SCALE GENOMIC DNA]</scope>
    <source>
        <strain evidence="10 11">NBRC 109075</strain>
    </source>
</reference>
<dbReference type="PANTHER" id="PTHR32322:SF18">
    <property type="entry name" value="S-ADENOSYLMETHIONINE_S-ADENOSYLHOMOCYSTEINE TRANSPORTER"/>
    <property type="match status" value="1"/>
</dbReference>
<organism evidence="10 11">
    <name type="scientific">Micromonospora andamanensis</name>
    <dbReference type="NCBI Taxonomy" id="1287068"/>
    <lineage>
        <taxon>Bacteria</taxon>
        <taxon>Bacillati</taxon>
        <taxon>Actinomycetota</taxon>
        <taxon>Actinomycetes</taxon>
        <taxon>Micromonosporales</taxon>
        <taxon>Micromonosporaceae</taxon>
        <taxon>Micromonospora</taxon>
    </lineage>
</organism>
<keyword evidence="5 8" id="KW-1133">Transmembrane helix</keyword>
<evidence type="ECO:0000259" key="9">
    <source>
        <dbReference type="Pfam" id="PF00892"/>
    </source>
</evidence>
<keyword evidence="6 8" id="KW-0472">Membrane</keyword>
<evidence type="ECO:0000313" key="11">
    <source>
        <dbReference type="Proteomes" id="UP000647017"/>
    </source>
</evidence>
<dbReference type="InterPro" id="IPR037185">
    <property type="entry name" value="EmrE-like"/>
</dbReference>
<dbReference type="InterPro" id="IPR050638">
    <property type="entry name" value="AA-Vitamin_Transporters"/>
</dbReference>
<gene>
    <name evidence="10" type="ORF">Van01_50330</name>
</gene>
<keyword evidence="11" id="KW-1185">Reference proteome</keyword>
<feature type="transmembrane region" description="Helical" evidence="8">
    <location>
        <begin position="69"/>
        <end position="91"/>
    </location>
</feature>
<feature type="transmembrane region" description="Helical" evidence="8">
    <location>
        <begin position="267"/>
        <end position="286"/>
    </location>
</feature>
<dbReference type="InterPro" id="IPR000620">
    <property type="entry name" value="EamA_dom"/>
</dbReference>
<protein>
    <submittedName>
        <fullName evidence="10">Membrane protein</fullName>
    </submittedName>
</protein>
<feature type="transmembrane region" description="Helical" evidence="8">
    <location>
        <begin position="124"/>
        <end position="146"/>
    </location>
</feature>
<feature type="region of interest" description="Disordered" evidence="7">
    <location>
        <begin position="287"/>
        <end position="319"/>
    </location>
</feature>
<evidence type="ECO:0000256" key="1">
    <source>
        <dbReference type="ARBA" id="ARBA00004651"/>
    </source>
</evidence>
<evidence type="ECO:0000256" key="7">
    <source>
        <dbReference type="SAM" id="MobiDB-lite"/>
    </source>
</evidence>
<dbReference type="PANTHER" id="PTHR32322">
    <property type="entry name" value="INNER MEMBRANE TRANSPORTER"/>
    <property type="match status" value="1"/>
</dbReference>
<evidence type="ECO:0000313" key="10">
    <source>
        <dbReference type="EMBL" id="GIJ11819.1"/>
    </source>
</evidence>
<feature type="transmembrane region" description="Helical" evidence="8">
    <location>
        <begin position="40"/>
        <end position="57"/>
    </location>
</feature>
<feature type="transmembrane region" description="Helical" evidence="8">
    <location>
        <begin position="97"/>
        <end position="117"/>
    </location>
</feature>
<dbReference type="EMBL" id="BOOZ01000038">
    <property type="protein sequence ID" value="GIJ11819.1"/>
    <property type="molecule type" value="Genomic_DNA"/>
</dbReference>
<proteinExistence type="inferred from homology"/>
<dbReference type="Pfam" id="PF00892">
    <property type="entry name" value="EamA"/>
    <property type="match status" value="2"/>
</dbReference>
<dbReference type="SUPFAM" id="SSF103481">
    <property type="entry name" value="Multidrug resistance efflux transporter EmrE"/>
    <property type="match status" value="2"/>
</dbReference>
<feature type="transmembrane region" description="Helical" evidence="8">
    <location>
        <begin position="152"/>
        <end position="173"/>
    </location>
</feature>
<evidence type="ECO:0000256" key="3">
    <source>
        <dbReference type="ARBA" id="ARBA00022475"/>
    </source>
</evidence>
<dbReference type="RefSeq" id="WP_377462052.1">
    <property type="nucleotide sequence ID" value="NZ_JBHLZS010000094.1"/>
</dbReference>
<keyword evidence="4 8" id="KW-0812">Transmembrane</keyword>
<feature type="transmembrane region" description="Helical" evidence="8">
    <location>
        <begin position="211"/>
        <end position="231"/>
    </location>
</feature>
<dbReference type="Proteomes" id="UP000647017">
    <property type="component" value="Unassembled WGS sequence"/>
</dbReference>
<evidence type="ECO:0000256" key="4">
    <source>
        <dbReference type="ARBA" id="ARBA00022692"/>
    </source>
</evidence>
<feature type="domain" description="EamA" evidence="9">
    <location>
        <begin position="149"/>
        <end position="283"/>
    </location>
</feature>
<comment type="caution">
    <text evidence="10">The sequence shown here is derived from an EMBL/GenBank/DDBJ whole genome shotgun (WGS) entry which is preliminary data.</text>
</comment>
<name>A0ABQ4I1P6_9ACTN</name>
<evidence type="ECO:0000256" key="6">
    <source>
        <dbReference type="ARBA" id="ARBA00023136"/>
    </source>
</evidence>
<accession>A0ABQ4I1P6</accession>